<organism evidence="3 4">
    <name type="scientific">Penstemon smallii</name>
    <dbReference type="NCBI Taxonomy" id="265156"/>
    <lineage>
        <taxon>Eukaryota</taxon>
        <taxon>Viridiplantae</taxon>
        <taxon>Streptophyta</taxon>
        <taxon>Embryophyta</taxon>
        <taxon>Tracheophyta</taxon>
        <taxon>Spermatophyta</taxon>
        <taxon>Magnoliopsida</taxon>
        <taxon>eudicotyledons</taxon>
        <taxon>Gunneridae</taxon>
        <taxon>Pentapetalae</taxon>
        <taxon>asterids</taxon>
        <taxon>lamiids</taxon>
        <taxon>Lamiales</taxon>
        <taxon>Plantaginaceae</taxon>
        <taxon>Cheloneae</taxon>
        <taxon>Penstemon</taxon>
    </lineage>
</organism>
<gene>
    <name evidence="3" type="ORF">ACJIZ3_009955</name>
</gene>
<dbReference type="PANTHER" id="PTHR48223:SF1">
    <property type="entry name" value="ABC TRANSMEMBRANE TYPE-1 DOMAIN-CONTAINING PROTEIN"/>
    <property type="match status" value="1"/>
</dbReference>
<accession>A0ABD3TDZ9</accession>
<proteinExistence type="predicted"/>
<evidence type="ECO:0008006" key="5">
    <source>
        <dbReference type="Google" id="ProtNLM"/>
    </source>
</evidence>
<comment type="caution">
    <text evidence="3">The sequence shown here is derived from an EMBL/GenBank/DDBJ whole genome shotgun (WGS) entry which is preliminary data.</text>
</comment>
<feature type="transmembrane region" description="Helical" evidence="2">
    <location>
        <begin position="188"/>
        <end position="217"/>
    </location>
</feature>
<dbReference type="Proteomes" id="UP001634393">
    <property type="component" value="Unassembled WGS sequence"/>
</dbReference>
<dbReference type="AlphaFoldDB" id="A0ABD3TDZ9"/>
<protein>
    <recommendedName>
        <fullName evidence="5">Embryo defective 2759</fullName>
    </recommendedName>
</protein>
<keyword evidence="2" id="KW-0812">Transmembrane</keyword>
<evidence type="ECO:0000256" key="2">
    <source>
        <dbReference type="SAM" id="Phobius"/>
    </source>
</evidence>
<dbReference type="PANTHER" id="PTHR48223">
    <property type="entry name" value="DEFECTIVE 2759, PUTATIVE ISOFORM 1-RELATED"/>
    <property type="match status" value="1"/>
</dbReference>
<keyword evidence="2" id="KW-1133">Transmembrane helix</keyword>
<sequence length="343" mass="39174">MMALETCPLQGSCRTFPSLPSSSSRGSKFKYFVPIPHAVGRKDRLTSLKYKSYSSVEASLVLGPKSKLCRISAFKGSSRHDDSRGRATGSNSLKKPVKVSYLQHESKESSMESFQVQNVVPAPRTSADETTTRSLAIQNLFKNWLMLLHTPPQNQLVDKVFEEPSSTDSSEVPKIIQKKGKGAALKSFCFYYLGLDATIKIPLLIFTPLFLAVNLVYGPKVSKELAPLWILGPLFVVLYVKMFRAICELYVFSFKQTIKLAHNLPVYYLLVRDLIVCRKLKEAIRKQIWQPMEDIKNMNYNEVSRGKMKDLQGWLMEKYLDCVESIWPYYCRTIRFLKRANLI</sequence>
<evidence type="ECO:0000313" key="4">
    <source>
        <dbReference type="Proteomes" id="UP001634393"/>
    </source>
</evidence>
<feature type="region of interest" description="Disordered" evidence="1">
    <location>
        <begin position="74"/>
        <end position="94"/>
    </location>
</feature>
<dbReference type="EMBL" id="JBJXBP010000004">
    <property type="protein sequence ID" value="KAL3835219.1"/>
    <property type="molecule type" value="Genomic_DNA"/>
</dbReference>
<feature type="transmembrane region" description="Helical" evidence="2">
    <location>
        <begin position="229"/>
        <end position="252"/>
    </location>
</feature>
<keyword evidence="4" id="KW-1185">Reference proteome</keyword>
<reference evidence="3 4" key="1">
    <citation type="submission" date="2024-12" db="EMBL/GenBank/DDBJ databases">
        <title>The unique morphological basis and parallel evolutionary history of personate flowers in Penstemon.</title>
        <authorList>
            <person name="Depatie T.H."/>
            <person name="Wessinger C.A."/>
        </authorList>
    </citation>
    <scope>NUCLEOTIDE SEQUENCE [LARGE SCALE GENOMIC DNA]</scope>
    <source>
        <strain evidence="3">WTNN_2</strain>
        <tissue evidence="3">Leaf</tissue>
    </source>
</reference>
<evidence type="ECO:0000313" key="3">
    <source>
        <dbReference type="EMBL" id="KAL3835219.1"/>
    </source>
</evidence>
<name>A0ABD3TDZ9_9LAMI</name>
<keyword evidence="2" id="KW-0472">Membrane</keyword>
<evidence type="ECO:0000256" key="1">
    <source>
        <dbReference type="SAM" id="MobiDB-lite"/>
    </source>
</evidence>